<evidence type="ECO:0000313" key="6">
    <source>
        <dbReference type="Proteomes" id="UP000503096"/>
    </source>
</evidence>
<dbReference type="AlphaFoldDB" id="A0A6M4HD33"/>
<dbReference type="PANTHER" id="PTHR44858:SF1">
    <property type="entry name" value="UDP-N-ACETYLGLUCOSAMINE--PEPTIDE N-ACETYLGLUCOSAMINYLTRANSFERASE SPINDLY-RELATED"/>
    <property type="match status" value="1"/>
</dbReference>
<dbReference type="InterPro" id="IPR013105">
    <property type="entry name" value="TPR_2"/>
</dbReference>
<keyword evidence="6" id="KW-1185">Reference proteome</keyword>
<sequence length="469" mass="51719">MSELAKLLQHGEDAVYAGQFAQGEAAARHVIGQSPGTARAHYILAISSLFQNRHADALAHVEKAVELDGAESQFHFTKGVCLAAVGRPAEAIHAYRRALELRPMFFEARANLGNLLETAQRFDEAAEQYSRALRMKPDVVPVLNGLGVSEIAMGRFEDAVRHLQRALSLQPDFATAHNNIASAYGKLKQGEKAIEHLRRAVAIRPDFADAWISLGEQLYMAGRDKEAVPCLDRALAIDPDNEGIRYLRDSIAGVKVGRAPDTFVRDFFDRFAADFDKRLTVDLEYRTPQEFIAFLEPVFKSRPKMRIADLGCGTGLSGILLRPHASYMVGVDLSGKMLEKARERAVFDELAEMEVAAFLEGREAASFDLVTAVDVFVYVGDLAPVFRASRHALPPRGLFAFSVERLDGAGEGEDFRLARTGRYAHSDAYVKALAAKSGCALVDERDTVLRKEDGKPVHGRLYLFEMLPG</sequence>
<dbReference type="Proteomes" id="UP000503096">
    <property type="component" value="Chromosome"/>
</dbReference>
<dbReference type="SUPFAM" id="SSF53335">
    <property type="entry name" value="S-adenosyl-L-methionine-dependent methyltransferases"/>
    <property type="match status" value="1"/>
</dbReference>
<dbReference type="InterPro" id="IPR050498">
    <property type="entry name" value="Ycf3"/>
</dbReference>
<evidence type="ECO:0000313" key="5">
    <source>
        <dbReference type="EMBL" id="QJR16453.1"/>
    </source>
</evidence>
<feature type="repeat" description="TPR" evidence="3">
    <location>
        <begin position="72"/>
        <end position="105"/>
    </location>
</feature>
<name>A0A6M4HD33_9PROT</name>
<evidence type="ECO:0000259" key="4">
    <source>
        <dbReference type="Pfam" id="PF08242"/>
    </source>
</evidence>
<accession>A0A6M4HD33</accession>
<dbReference type="InterPro" id="IPR013217">
    <property type="entry name" value="Methyltransf_12"/>
</dbReference>
<evidence type="ECO:0000256" key="3">
    <source>
        <dbReference type="PROSITE-ProRule" id="PRU00339"/>
    </source>
</evidence>
<dbReference type="InParanoid" id="A0A6M4HD33"/>
<feature type="repeat" description="TPR" evidence="3">
    <location>
        <begin position="208"/>
        <end position="241"/>
    </location>
</feature>
<reference evidence="5 6" key="1">
    <citation type="submission" date="2020-04" db="EMBL/GenBank/DDBJ databases">
        <title>Usitatibacter rugosus gen. nov., sp. nov. and Usitatibacter palustris sp. nov., novel members of Usitatibacteraceae fam. nov. within the order Nitrosomonadales isolated from soil.</title>
        <authorList>
            <person name="Huber K.J."/>
            <person name="Neumann-Schaal M."/>
            <person name="Geppert A."/>
            <person name="Luckner M."/>
            <person name="Wanner G."/>
            <person name="Overmann J."/>
        </authorList>
    </citation>
    <scope>NUCLEOTIDE SEQUENCE [LARGE SCALE GENOMIC DNA]</scope>
    <source>
        <strain evidence="5 6">Swamp67</strain>
    </source>
</reference>
<dbReference type="SUPFAM" id="SSF48452">
    <property type="entry name" value="TPR-like"/>
    <property type="match status" value="1"/>
</dbReference>
<organism evidence="5 6">
    <name type="scientific">Usitatibacter palustris</name>
    <dbReference type="NCBI Taxonomy" id="2732487"/>
    <lineage>
        <taxon>Bacteria</taxon>
        <taxon>Pseudomonadati</taxon>
        <taxon>Pseudomonadota</taxon>
        <taxon>Betaproteobacteria</taxon>
        <taxon>Nitrosomonadales</taxon>
        <taxon>Usitatibacteraceae</taxon>
        <taxon>Usitatibacter</taxon>
    </lineage>
</organism>
<dbReference type="KEGG" id="upl:DSM104440_03288"/>
<feature type="repeat" description="TPR" evidence="3">
    <location>
        <begin position="106"/>
        <end position="139"/>
    </location>
</feature>
<keyword evidence="2 3" id="KW-0802">TPR repeat</keyword>
<dbReference type="Gene3D" id="3.40.50.150">
    <property type="entry name" value="Vaccinia Virus protein VP39"/>
    <property type="match status" value="1"/>
</dbReference>
<dbReference type="InterPro" id="IPR019734">
    <property type="entry name" value="TPR_rpt"/>
</dbReference>
<proteinExistence type="predicted"/>
<dbReference type="SMART" id="SM00028">
    <property type="entry name" value="TPR"/>
    <property type="match status" value="6"/>
</dbReference>
<dbReference type="Gene3D" id="1.25.40.10">
    <property type="entry name" value="Tetratricopeptide repeat domain"/>
    <property type="match status" value="3"/>
</dbReference>
<dbReference type="RefSeq" id="WP_171164558.1">
    <property type="nucleotide sequence ID" value="NZ_CP053073.1"/>
</dbReference>
<feature type="domain" description="Methyltransferase type 12" evidence="4">
    <location>
        <begin position="309"/>
        <end position="399"/>
    </location>
</feature>
<protein>
    <submittedName>
        <fullName evidence="5">Lipopolysaccharide assembly protein B</fullName>
    </submittedName>
</protein>
<feature type="repeat" description="TPR" evidence="3">
    <location>
        <begin position="174"/>
        <end position="207"/>
    </location>
</feature>
<feature type="repeat" description="TPR" evidence="3">
    <location>
        <begin position="140"/>
        <end position="173"/>
    </location>
</feature>
<dbReference type="Pfam" id="PF07719">
    <property type="entry name" value="TPR_2"/>
    <property type="match status" value="1"/>
</dbReference>
<dbReference type="PROSITE" id="PS50005">
    <property type="entry name" value="TPR"/>
    <property type="match status" value="5"/>
</dbReference>
<evidence type="ECO:0000256" key="2">
    <source>
        <dbReference type="ARBA" id="ARBA00022803"/>
    </source>
</evidence>
<dbReference type="InterPro" id="IPR011990">
    <property type="entry name" value="TPR-like_helical_dom_sf"/>
</dbReference>
<dbReference type="CDD" id="cd02440">
    <property type="entry name" value="AdoMet_MTases"/>
    <property type="match status" value="1"/>
</dbReference>
<dbReference type="PROSITE" id="PS50293">
    <property type="entry name" value="TPR_REGION"/>
    <property type="match status" value="2"/>
</dbReference>
<dbReference type="Pfam" id="PF08242">
    <property type="entry name" value="Methyltransf_12"/>
    <property type="match status" value="1"/>
</dbReference>
<keyword evidence="1" id="KW-0677">Repeat</keyword>
<dbReference type="PANTHER" id="PTHR44858">
    <property type="entry name" value="TETRATRICOPEPTIDE REPEAT PROTEIN 6"/>
    <property type="match status" value="1"/>
</dbReference>
<dbReference type="InterPro" id="IPR029063">
    <property type="entry name" value="SAM-dependent_MTases_sf"/>
</dbReference>
<dbReference type="Pfam" id="PF13432">
    <property type="entry name" value="TPR_16"/>
    <property type="match status" value="3"/>
</dbReference>
<dbReference type="EMBL" id="CP053073">
    <property type="protein sequence ID" value="QJR16453.1"/>
    <property type="molecule type" value="Genomic_DNA"/>
</dbReference>
<gene>
    <name evidence="5" type="primary">lapB_2</name>
    <name evidence="5" type="ORF">DSM104440_03288</name>
</gene>
<evidence type="ECO:0000256" key="1">
    <source>
        <dbReference type="ARBA" id="ARBA00022737"/>
    </source>
</evidence>